<name>A0A8J3ZZZ0_9ACTN</name>
<sequence length="258" mass="27910">MSYPDPALTQARNYLISRGIPGASIGIVGDQSHRSKGGYHVGNDVLARIGKLHTDYSKRQTDLDRPGSNAAMALDIGGLSGRELYELTSWLIAQCRAGTADTRNIREIIGRRSPSGGVTRYDALGILPDSGSDDHESHTHISYFRDSEGQDKTSLFVRYFEPFRPTTPLPDPDLEEEADMKPLVVFTAAVADLPARWGMGVVSGGERMWFETLDQDQGTAYAASQGVNASTLSQSSFAETRHQFGGAVATAWTEPSGA</sequence>
<keyword evidence="2" id="KW-1185">Reference proteome</keyword>
<evidence type="ECO:0000313" key="2">
    <source>
        <dbReference type="Proteomes" id="UP000635606"/>
    </source>
</evidence>
<comment type="caution">
    <text evidence="1">The sequence shown here is derived from an EMBL/GenBank/DDBJ whole genome shotgun (WGS) entry which is preliminary data.</text>
</comment>
<gene>
    <name evidence="1" type="ORF">Voc01_053480</name>
</gene>
<proteinExistence type="predicted"/>
<reference evidence="1" key="1">
    <citation type="submission" date="2021-01" db="EMBL/GenBank/DDBJ databases">
        <title>Whole genome shotgun sequence of Virgisporangium ochraceum NBRC 16418.</title>
        <authorList>
            <person name="Komaki H."/>
            <person name="Tamura T."/>
        </authorList>
    </citation>
    <scope>NUCLEOTIDE SEQUENCE</scope>
    <source>
        <strain evidence="1">NBRC 16418</strain>
    </source>
</reference>
<accession>A0A8J3ZZZ0</accession>
<dbReference type="Proteomes" id="UP000635606">
    <property type="component" value="Unassembled WGS sequence"/>
</dbReference>
<dbReference type="EMBL" id="BOPH01000080">
    <property type="protein sequence ID" value="GIJ70431.1"/>
    <property type="molecule type" value="Genomic_DNA"/>
</dbReference>
<dbReference type="AlphaFoldDB" id="A0A8J3ZZZ0"/>
<protein>
    <submittedName>
        <fullName evidence="1">Uncharacterized protein</fullName>
    </submittedName>
</protein>
<dbReference type="RefSeq" id="WP_203930333.1">
    <property type="nucleotide sequence ID" value="NZ_BOPH01000080.1"/>
</dbReference>
<evidence type="ECO:0000313" key="1">
    <source>
        <dbReference type="EMBL" id="GIJ70431.1"/>
    </source>
</evidence>
<organism evidence="1 2">
    <name type="scientific">Virgisporangium ochraceum</name>
    <dbReference type="NCBI Taxonomy" id="65505"/>
    <lineage>
        <taxon>Bacteria</taxon>
        <taxon>Bacillati</taxon>
        <taxon>Actinomycetota</taxon>
        <taxon>Actinomycetes</taxon>
        <taxon>Micromonosporales</taxon>
        <taxon>Micromonosporaceae</taxon>
        <taxon>Virgisporangium</taxon>
    </lineage>
</organism>